<protein>
    <submittedName>
        <fullName evidence="1">Uncharacterized protein</fullName>
    </submittedName>
</protein>
<proteinExistence type="predicted"/>
<evidence type="ECO:0000313" key="1">
    <source>
        <dbReference type="EMBL" id="SVC68275.1"/>
    </source>
</evidence>
<gene>
    <name evidence="1" type="ORF">METZ01_LOCUS321129</name>
</gene>
<reference evidence="1" key="1">
    <citation type="submission" date="2018-05" db="EMBL/GenBank/DDBJ databases">
        <authorList>
            <person name="Lanie J.A."/>
            <person name="Ng W.-L."/>
            <person name="Kazmierczak K.M."/>
            <person name="Andrzejewski T.M."/>
            <person name="Davidsen T.M."/>
            <person name="Wayne K.J."/>
            <person name="Tettelin H."/>
            <person name="Glass J.I."/>
            <person name="Rusch D."/>
            <person name="Podicherti R."/>
            <person name="Tsui H.-C.T."/>
            <person name="Winkler M.E."/>
        </authorList>
    </citation>
    <scope>NUCLEOTIDE SEQUENCE</scope>
</reference>
<accession>A0A382P6N7</accession>
<sequence>MNCVVHKVKNTINKNSFFLFSFFVSTGSKIKVKKKATELVAIINSWGFAVLPKNKKTGQLIIDK</sequence>
<name>A0A382P6N7_9ZZZZ</name>
<dbReference type="EMBL" id="UINC01104826">
    <property type="protein sequence ID" value="SVC68275.1"/>
    <property type="molecule type" value="Genomic_DNA"/>
</dbReference>
<dbReference type="AlphaFoldDB" id="A0A382P6N7"/>
<organism evidence="1">
    <name type="scientific">marine metagenome</name>
    <dbReference type="NCBI Taxonomy" id="408172"/>
    <lineage>
        <taxon>unclassified sequences</taxon>
        <taxon>metagenomes</taxon>
        <taxon>ecological metagenomes</taxon>
    </lineage>
</organism>